<dbReference type="InterPro" id="IPR058678">
    <property type="entry name" value="ARM_PUB"/>
</dbReference>
<dbReference type="SUPFAM" id="SSF48371">
    <property type="entry name" value="ARM repeat"/>
    <property type="match status" value="1"/>
</dbReference>
<dbReference type="InterPro" id="IPR003613">
    <property type="entry name" value="Ubox_domain"/>
</dbReference>
<dbReference type="CDD" id="cd16664">
    <property type="entry name" value="RING-Ubox_PUB"/>
    <property type="match status" value="1"/>
</dbReference>
<evidence type="ECO:0000313" key="7">
    <source>
        <dbReference type="EMBL" id="KCW76777.1"/>
    </source>
</evidence>
<dbReference type="Gene3D" id="1.25.10.10">
    <property type="entry name" value="Leucine-rich Repeat Variant"/>
    <property type="match status" value="2"/>
</dbReference>
<proteinExistence type="predicted"/>
<dbReference type="SUPFAM" id="SSF57850">
    <property type="entry name" value="RING/U-box"/>
    <property type="match status" value="1"/>
</dbReference>
<comment type="catalytic activity">
    <reaction evidence="1 5">
        <text>S-ubiquitinyl-[E2 ubiquitin-conjugating enzyme]-L-cysteine + [acceptor protein]-L-lysine = [E2 ubiquitin-conjugating enzyme]-L-cysteine + N(6)-ubiquitinyl-[acceptor protein]-L-lysine.</text>
        <dbReference type="EC" id="2.3.2.27"/>
    </reaction>
</comment>
<dbReference type="PANTHER" id="PTHR22849">
    <property type="entry name" value="WDSAM1 PROTEIN"/>
    <property type="match status" value="1"/>
</dbReference>
<dbReference type="GO" id="GO:0061630">
    <property type="term" value="F:ubiquitin protein ligase activity"/>
    <property type="evidence" value="ECO:0007669"/>
    <property type="project" value="UniProtKB-UniRule"/>
</dbReference>
<dbReference type="Pfam" id="PF04564">
    <property type="entry name" value="U-box"/>
    <property type="match status" value="1"/>
</dbReference>
<evidence type="ECO:0000256" key="3">
    <source>
        <dbReference type="ARBA" id="ARBA00022679"/>
    </source>
</evidence>
<feature type="domain" description="U-box" evidence="6">
    <location>
        <begin position="2"/>
        <end position="77"/>
    </location>
</feature>
<dbReference type="Gene3D" id="3.30.40.10">
    <property type="entry name" value="Zinc/RING finger domain, C3HC4 (zinc finger)"/>
    <property type="match status" value="1"/>
</dbReference>
<organism evidence="7">
    <name type="scientific">Eucalyptus grandis</name>
    <name type="common">Flooded gum</name>
    <dbReference type="NCBI Taxonomy" id="71139"/>
    <lineage>
        <taxon>Eukaryota</taxon>
        <taxon>Viridiplantae</taxon>
        <taxon>Streptophyta</taxon>
        <taxon>Embryophyta</taxon>
        <taxon>Tracheophyta</taxon>
        <taxon>Spermatophyta</taxon>
        <taxon>Magnoliopsida</taxon>
        <taxon>eudicotyledons</taxon>
        <taxon>Gunneridae</taxon>
        <taxon>Pentapetalae</taxon>
        <taxon>rosids</taxon>
        <taxon>malvids</taxon>
        <taxon>Myrtales</taxon>
        <taxon>Myrtaceae</taxon>
        <taxon>Myrtoideae</taxon>
        <taxon>Eucalypteae</taxon>
        <taxon>Eucalyptus</taxon>
    </lineage>
</organism>
<dbReference type="InterPro" id="IPR045210">
    <property type="entry name" value="RING-Ubox_PUB"/>
</dbReference>
<dbReference type="EC" id="2.3.2.27" evidence="5"/>
<dbReference type="SMART" id="SM00504">
    <property type="entry name" value="Ubox"/>
    <property type="match status" value="1"/>
</dbReference>
<dbReference type="OMA" id="SKCERML"/>
<dbReference type="InParanoid" id="A0A059CEH8"/>
<evidence type="ECO:0000256" key="2">
    <source>
        <dbReference type="ARBA" id="ARBA00004906"/>
    </source>
</evidence>
<dbReference type="AlphaFoldDB" id="A0A059CEH8"/>
<dbReference type="GO" id="GO:0016567">
    <property type="term" value="P:protein ubiquitination"/>
    <property type="evidence" value="ECO:0007669"/>
    <property type="project" value="UniProtKB-UniRule"/>
</dbReference>
<dbReference type="InterPro" id="IPR013083">
    <property type="entry name" value="Znf_RING/FYVE/PHD"/>
</dbReference>
<dbReference type="PANTHER" id="PTHR22849:SF23">
    <property type="entry name" value="U-BOX DOMAIN-CONTAINING PROTEIN"/>
    <property type="match status" value="1"/>
</dbReference>
<dbReference type="KEGG" id="egr:104442844"/>
<evidence type="ECO:0000256" key="5">
    <source>
        <dbReference type="RuleBase" id="RU369093"/>
    </source>
</evidence>
<dbReference type="EMBL" id="KK198756">
    <property type="protein sequence ID" value="KCW76777.1"/>
    <property type="molecule type" value="Genomic_DNA"/>
</dbReference>
<gene>
    <name evidence="7" type="ORF">EUGRSUZ_D01133</name>
</gene>
<reference evidence="7" key="1">
    <citation type="submission" date="2013-07" db="EMBL/GenBank/DDBJ databases">
        <title>The genome of Eucalyptus grandis.</title>
        <authorList>
            <person name="Schmutz J."/>
            <person name="Hayes R."/>
            <person name="Myburg A."/>
            <person name="Tuskan G."/>
            <person name="Grattapaglia D."/>
            <person name="Rokhsar D.S."/>
        </authorList>
    </citation>
    <scope>NUCLEOTIDE SEQUENCE</scope>
    <source>
        <tissue evidence="7">Leaf extractions</tissue>
    </source>
</reference>
<evidence type="ECO:0000259" key="6">
    <source>
        <dbReference type="PROSITE" id="PS51698"/>
    </source>
</evidence>
<dbReference type="InterPro" id="IPR016024">
    <property type="entry name" value="ARM-type_fold"/>
</dbReference>
<dbReference type="InterPro" id="IPR011989">
    <property type="entry name" value="ARM-like"/>
</dbReference>
<dbReference type="eggNOG" id="ENOG502QTKN">
    <property type="taxonomic scope" value="Eukaryota"/>
</dbReference>
<dbReference type="UniPathway" id="UPA00143"/>
<dbReference type="Gramene" id="KCW76777">
    <property type="protein sequence ID" value="KCW76777"/>
    <property type="gene ID" value="EUGRSUZ_D01133"/>
</dbReference>
<protein>
    <recommendedName>
        <fullName evidence="5 6">U-box domain-containing protein</fullName>
        <ecNumber evidence="5">2.3.2.27</ecNumber>
    </recommendedName>
    <alternativeName>
        <fullName evidence="5">RING-type E3 ubiquitin transferase PUB</fullName>
    </alternativeName>
</protein>
<dbReference type="InterPro" id="IPR045185">
    <property type="entry name" value="PUB22/23/24-like"/>
</dbReference>
<dbReference type="OrthoDB" id="10064100at2759"/>
<sequence>MDYPLDFRCPISMEVMEDPVTIATGMTYERKNIEKWFFAYKKKTCPATMQSVESFGITPNHTLKRLIITWQSKGGPGTPSSESRKSTERHDEIVSLLEALESSPFKVTSLKKLRSMIETDDEAKADFVQSGGIGIIVRIASQVLEDGSDFSIFRACEEALGVLHQLSLSTEAKTLETLSKPEAVKCVTAMLQRGSAEARSHAIIILRNMAQSETHWTFILQDHGIDLFKSLLELVSDEICTRASSYALEVLVEMLSASKKSRVRAIEAGAVCVLVELLPESNRSKSEKILMLLKLLCECAEGRLAMVDHGMGIAAVTKKMLNVSNAATKLSVKILWLIGSFHPSERVLEEMLIYGSVKKLLALLHIDGRSSTKEKVIKMFKMHCNSWQRCPCFPNEMKDYLGMVNSA</sequence>
<dbReference type="PROSITE" id="PS51698">
    <property type="entry name" value="U_BOX"/>
    <property type="match status" value="1"/>
</dbReference>
<comment type="pathway">
    <text evidence="2 5">Protein modification; protein ubiquitination.</text>
</comment>
<keyword evidence="3 5" id="KW-0808">Transferase</keyword>
<dbReference type="Pfam" id="PF25598">
    <property type="entry name" value="ARM_PUB"/>
    <property type="match status" value="1"/>
</dbReference>
<name>A0A059CEH8_EUCGR</name>
<evidence type="ECO:0000256" key="4">
    <source>
        <dbReference type="ARBA" id="ARBA00022786"/>
    </source>
</evidence>
<comment type="function">
    <text evidence="5">Functions as an E3 ubiquitin ligase.</text>
</comment>
<evidence type="ECO:0000256" key="1">
    <source>
        <dbReference type="ARBA" id="ARBA00000900"/>
    </source>
</evidence>
<keyword evidence="4 5" id="KW-0833">Ubl conjugation pathway</keyword>
<accession>A0A059CEH8</accession>